<gene>
    <name evidence="3" type="ORF">QYE76_000849</name>
</gene>
<dbReference type="PANTHER" id="PTHR35546">
    <property type="entry name" value="F-BOX PROTEIN INTERACTION DOMAIN PROTEIN-RELATED"/>
    <property type="match status" value="1"/>
</dbReference>
<sequence>MGFPAVPAFSPGLIMARMPASSYFHLRPHKPWTEPNDVTDGSSTQRRRSHRSKMAPGSKKKKNQGVTGIDPNARSVPRRRPLTRGSKKRREKGAVKGTDPTASLPDDILAEIISRVVPSDSVCSCKCVCTRWRDLVSHPDHRSRMPQPLAGFFHKGTSVNPNRNRHFTNVSRRGDPFVDVAFPFLPRFDTLDVLDCCNGLLLCRCQRWMPAEREILLYYVVCNPATQKWVDVPATKWTDNRLVARLGFDPAVSSHFHVYEFINTEDISDTNIADMEEAIVSDTEEAVVSDTDDDVWEKEQDVYDRHVVKQLATYSSKAGTWTRRSVAGHKSFAIPNSSRSAFLDGVLYLAAFRDMVLAVDVEGDDWRLIRNPEPQHHPEAHSYNVFPSQGRLYLAQGNAGCLGSELSVWVLEDRSAGEWTLKHNVSNDQLFRADGTLDEDDYTVISFHPERNVIFIICGLENLLLSYDMDCRKLRIIHDELYWSVFYQERGPFLPYVPLLSESLADQR</sequence>
<feature type="domain" description="F-box" evidence="2">
    <location>
        <begin position="98"/>
        <end position="145"/>
    </location>
</feature>
<dbReference type="InterPro" id="IPR001810">
    <property type="entry name" value="F-box_dom"/>
</dbReference>
<dbReference type="InterPro" id="IPR056592">
    <property type="entry name" value="Beta-prop_At3g26010-like"/>
</dbReference>
<dbReference type="Proteomes" id="UP001231189">
    <property type="component" value="Unassembled WGS sequence"/>
</dbReference>
<feature type="region of interest" description="Disordered" evidence="1">
    <location>
        <begin position="29"/>
        <end position="102"/>
    </location>
</feature>
<evidence type="ECO:0000259" key="2">
    <source>
        <dbReference type="PROSITE" id="PS50181"/>
    </source>
</evidence>
<dbReference type="PANTHER" id="PTHR35546:SF105">
    <property type="entry name" value="OS05G0139200 PROTEIN"/>
    <property type="match status" value="1"/>
</dbReference>
<name>A0AAD8RK27_LOLMU</name>
<dbReference type="Pfam" id="PF24750">
    <property type="entry name" value="b-prop_At3g26010-like"/>
    <property type="match status" value="1"/>
</dbReference>
<feature type="compositionally biased region" description="Basic residues" evidence="1">
    <location>
        <begin position="76"/>
        <end position="91"/>
    </location>
</feature>
<dbReference type="SUPFAM" id="SSF81383">
    <property type="entry name" value="F-box domain"/>
    <property type="match status" value="1"/>
</dbReference>
<dbReference type="Gene3D" id="1.20.1280.50">
    <property type="match status" value="1"/>
</dbReference>
<reference evidence="3" key="1">
    <citation type="submission" date="2023-07" db="EMBL/GenBank/DDBJ databases">
        <title>A chromosome-level genome assembly of Lolium multiflorum.</title>
        <authorList>
            <person name="Chen Y."/>
            <person name="Copetti D."/>
            <person name="Kolliker R."/>
            <person name="Studer B."/>
        </authorList>
    </citation>
    <scope>NUCLEOTIDE SEQUENCE</scope>
    <source>
        <strain evidence="3">02402/16</strain>
        <tissue evidence="3">Leaf</tissue>
    </source>
</reference>
<evidence type="ECO:0000256" key="1">
    <source>
        <dbReference type="SAM" id="MobiDB-lite"/>
    </source>
</evidence>
<dbReference type="SMART" id="SM00256">
    <property type="entry name" value="FBOX"/>
    <property type="match status" value="1"/>
</dbReference>
<dbReference type="AlphaFoldDB" id="A0AAD8RK27"/>
<feature type="compositionally biased region" description="Basic residues" evidence="1">
    <location>
        <begin position="45"/>
        <end position="63"/>
    </location>
</feature>
<keyword evidence="4" id="KW-1185">Reference proteome</keyword>
<evidence type="ECO:0000313" key="4">
    <source>
        <dbReference type="Proteomes" id="UP001231189"/>
    </source>
</evidence>
<dbReference type="InterPro" id="IPR055290">
    <property type="entry name" value="At3g26010-like"/>
</dbReference>
<dbReference type="EMBL" id="JAUUTY010000005">
    <property type="protein sequence ID" value="KAK1626534.1"/>
    <property type="molecule type" value="Genomic_DNA"/>
</dbReference>
<comment type="caution">
    <text evidence="3">The sequence shown here is derived from an EMBL/GenBank/DDBJ whole genome shotgun (WGS) entry which is preliminary data.</text>
</comment>
<dbReference type="SUPFAM" id="SSF101898">
    <property type="entry name" value="NHL repeat"/>
    <property type="match status" value="1"/>
</dbReference>
<proteinExistence type="predicted"/>
<evidence type="ECO:0000313" key="3">
    <source>
        <dbReference type="EMBL" id="KAK1626534.1"/>
    </source>
</evidence>
<organism evidence="3 4">
    <name type="scientific">Lolium multiflorum</name>
    <name type="common">Italian ryegrass</name>
    <name type="synonym">Lolium perenne subsp. multiflorum</name>
    <dbReference type="NCBI Taxonomy" id="4521"/>
    <lineage>
        <taxon>Eukaryota</taxon>
        <taxon>Viridiplantae</taxon>
        <taxon>Streptophyta</taxon>
        <taxon>Embryophyta</taxon>
        <taxon>Tracheophyta</taxon>
        <taxon>Spermatophyta</taxon>
        <taxon>Magnoliopsida</taxon>
        <taxon>Liliopsida</taxon>
        <taxon>Poales</taxon>
        <taxon>Poaceae</taxon>
        <taxon>BOP clade</taxon>
        <taxon>Pooideae</taxon>
        <taxon>Poodae</taxon>
        <taxon>Poeae</taxon>
        <taxon>Poeae Chloroplast Group 2 (Poeae type)</taxon>
        <taxon>Loliodinae</taxon>
        <taxon>Loliinae</taxon>
        <taxon>Lolium</taxon>
    </lineage>
</organism>
<dbReference type="InterPro" id="IPR036047">
    <property type="entry name" value="F-box-like_dom_sf"/>
</dbReference>
<dbReference type="Pfam" id="PF00646">
    <property type="entry name" value="F-box"/>
    <property type="match status" value="1"/>
</dbReference>
<dbReference type="PROSITE" id="PS50181">
    <property type="entry name" value="FBOX"/>
    <property type="match status" value="1"/>
</dbReference>
<protein>
    <recommendedName>
        <fullName evidence="2">F-box domain-containing protein</fullName>
    </recommendedName>
</protein>
<accession>A0AAD8RK27</accession>